<evidence type="ECO:0000256" key="1">
    <source>
        <dbReference type="SAM" id="MobiDB-lite"/>
    </source>
</evidence>
<comment type="caution">
    <text evidence="2">The sequence shown here is derived from an EMBL/GenBank/DDBJ whole genome shotgun (WGS) entry which is preliminary data.</text>
</comment>
<dbReference type="AlphaFoldDB" id="A0AAD7JMU6"/>
<dbReference type="Proteomes" id="UP001215598">
    <property type="component" value="Unassembled WGS sequence"/>
</dbReference>
<proteinExistence type="predicted"/>
<sequence length="344" mass="38798">MNGVGAKKEKIQGQVGNSDIGSSGECAKRSQGKVIERKRMRMSGGLGEKRTKRDKVMPLDATKAPYNLQVINQSVTDNELRWRRGQWRELREQREGEREGRRGLPLFAPHQTEPFSARTCFRNGMALAYFIFYLLQEGGKSKFTHARQLGGVDSDVGDRNDCRGVLYNVKTKSRKWEFTHAQQLGGVDFDVGDRNDRRGVLYNVKTKLGGVDFDFDVGDRNDRWGVLYDVRTKGWKFWLKIFEQKLKSRNSPTHGSLAVLVSTSAAVTAAGGCCKTLERRLGGVDLEVGDLGDYRGVLYDVRKKVLKCWLKRFEKSKSSHAQQLGGVHVDVGDRNDRRGCCTTL</sequence>
<gene>
    <name evidence="2" type="ORF">B0H16DRAFT_1454318</name>
</gene>
<feature type="region of interest" description="Disordered" evidence="1">
    <location>
        <begin position="1"/>
        <end position="50"/>
    </location>
</feature>
<reference evidence="2" key="1">
    <citation type="submission" date="2023-03" db="EMBL/GenBank/DDBJ databases">
        <title>Massive genome expansion in bonnet fungi (Mycena s.s.) driven by repeated elements and novel gene families across ecological guilds.</title>
        <authorList>
            <consortium name="Lawrence Berkeley National Laboratory"/>
            <person name="Harder C.B."/>
            <person name="Miyauchi S."/>
            <person name="Viragh M."/>
            <person name="Kuo A."/>
            <person name="Thoen E."/>
            <person name="Andreopoulos B."/>
            <person name="Lu D."/>
            <person name="Skrede I."/>
            <person name="Drula E."/>
            <person name="Henrissat B."/>
            <person name="Morin E."/>
            <person name="Kohler A."/>
            <person name="Barry K."/>
            <person name="LaButti K."/>
            <person name="Morin E."/>
            <person name="Salamov A."/>
            <person name="Lipzen A."/>
            <person name="Mereny Z."/>
            <person name="Hegedus B."/>
            <person name="Baldrian P."/>
            <person name="Stursova M."/>
            <person name="Weitz H."/>
            <person name="Taylor A."/>
            <person name="Grigoriev I.V."/>
            <person name="Nagy L.G."/>
            <person name="Martin F."/>
            <person name="Kauserud H."/>
        </authorList>
    </citation>
    <scope>NUCLEOTIDE SEQUENCE</scope>
    <source>
        <strain evidence="2">CBHHK182m</strain>
    </source>
</reference>
<organism evidence="2 3">
    <name type="scientific">Mycena metata</name>
    <dbReference type="NCBI Taxonomy" id="1033252"/>
    <lineage>
        <taxon>Eukaryota</taxon>
        <taxon>Fungi</taxon>
        <taxon>Dikarya</taxon>
        <taxon>Basidiomycota</taxon>
        <taxon>Agaricomycotina</taxon>
        <taxon>Agaricomycetes</taxon>
        <taxon>Agaricomycetidae</taxon>
        <taxon>Agaricales</taxon>
        <taxon>Marasmiineae</taxon>
        <taxon>Mycenaceae</taxon>
        <taxon>Mycena</taxon>
    </lineage>
</organism>
<evidence type="ECO:0000313" key="2">
    <source>
        <dbReference type="EMBL" id="KAJ7765771.1"/>
    </source>
</evidence>
<keyword evidence="3" id="KW-1185">Reference proteome</keyword>
<protein>
    <submittedName>
        <fullName evidence="2">Uncharacterized protein</fullName>
    </submittedName>
</protein>
<dbReference type="EMBL" id="JARKIB010000025">
    <property type="protein sequence ID" value="KAJ7765771.1"/>
    <property type="molecule type" value="Genomic_DNA"/>
</dbReference>
<feature type="compositionally biased region" description="Basic and acidic residues" evidence="1">
    <location>
        <begin position="1"/>
        <end position="11"/>
    </location>
</feature>
<name>A0AAD7JMU6_9AGAR</name>
<accession>A0AAD7JMU6</accession>
<evidence type="ECO:0000313" key="3">
    <source>
        <dbReference type="Proteomes" id="UP001215598"/>
    </source>
</evidence>